<dbReference type="InterPro" id="IPR044053">
    <property type="entry name" value="AsaB-like"/>
</dbReference>
<accession>A0ABV7INU5</accession>
<protein>
    <submittedName>
        <fullName evidence="1">CmcJ/NvfI family oxidoreductase</fullName>
    </submittedName>
</protein>
<dbReference type="EMBL" id="JBHRTQ010000007">
    <property type="protein sequence ID" value="MFC3173919.1"/>
    <property type="molecule type" value="Genomic_DNA"/>
</dbReference>
<dbReference type="Proteomes" id="UP001595604">
    <property type="component" value="Unassembled WGS sequence"/>
</dbReference>
<comment type="caution">
    <text evidence="1">The sequence shown here is derived from an EMBL/GenBank/DDBJ whole genome shotgun (WGS) entry which is preliminary data.</text>
</comment>
<gene>
    <name evidence="1" type="ORF">ACFOD9_06620</name>
</gene>
<proteinExistence type="predicted"/>
<evidence type="ECO:0000313" key="2">
    <source>
        <dbReference type="Proteomes" id="UP001595604"/>
    </source>
</evidence>
<evidence type="ECO:0000313" key="1">
    <source>
        <dbReference type="EMBL" id="MFC3173919.1"/>
    </source>
</evidence>
<dbReference type="NCBIfam" id="NF041278">
    <property type="entry name" value="CmcJ_NvfI_EfuI"/>
    <property type="match status" value="1"/>
</dbReference>
<sequence>MSVTAKAKASVNFMPSKADGGKFSSWDSSRIEQKLVAVEIDALNMRELDRLPSVDVEGFTLAKHPIDGDWTDRAWLDEVYVPTCLDLVKKLTGATTVLNIYYPIIRSSGGPEADGKVAPPAPFIHYDQTREAYAEQAAKTAAEAGHKLGRKAAVFNVWKAISPAPQPVPLALCDQRDVPEEDFVLGVTLEGGTETPYVSLLPPSKPYPLYYVPDLKIDESLVFMTANFDPAKPLGVAHTAIANPRGTEGLPARRSVELRILALFD</sequence>
<organism evidence="1 2">
    <name type="scientific">Novosphingobium bradum</name>
    <dbReference type="NCBI Taxonomy" id="1737444"/>
    <lineage>
        <taxon>Bacteria</taxon>
        <taxon>Pseudomonadati</taxon>
        <taxon>Pseudomonadota</taxon>
        <taxon>Alphaproteobacteria</taxon>
        <taxon>Sphingomonadales</taxon>
        <taxon>Sphingomonadaceae</taxon>
        <taxon>Novosphingobium</taxon>
    </lineage>
</organism>
<dbReference type="PANTHER" id="PTHR34598">
    <property type="entry name" value="BLL6449 PROTEIN"/>
    <property type="match status" value="1"/>
</dbReference>
<name>A0ABV7INU5_9SPHN</name>
<keyword evidence="2" id="KW-1185">Reference proteome</keyword>
<reference evidence="2" key="1">
    <citation type="journal article" date="2019" name="Int. J. Syst. Evol. Microbiol.">
        <title>The Global Catalogue of Microorganisms (GCM) 10K type strain sequencing project: providing services to taxonomists for standard genome sequencing and annotation.</title>
        <authorList>
            <consortium name="The Broad Institute Genomics Platform"/>
            <consortium name="The Broad Institute Genome Sequencing Center for Infectious Disease"/>
            <person name="Wu L."/>
            <person name="Ma J."/>
        </authorList>
    </citation>
    <scope>NUCLEOTIDE SEQUENCE [LARGE SCALE GENOMIC DNA]</scope>
    <source>
        <strain evidence="2">KCTC 42984</strain>
    </source>
</reference>
<dbReference type="PANTHER" id="PTHR34598:SF3">
    <property type="entry name" value="OXIDOREDUCTASE AN1597"/>
    <property type="match status" value="1"/>
</dbReference>
<dbReference type="RefSeq" id="WP_379509300.1">
    <property type="nucleotide sequence ID" value="NZ_JBHRTQ010000007.1"/>
</dbReference>